<keyword evidence="1" id="KW-1133">Transmembrane helix</keyword>
<keyword evidence="1" id="KW-0472">Membrane</keyword>
<feature type="transmembrane region" description="Helical" evidence="1">
    <location>
        <begin position="12"/>
        <end position="31"/>
    </location>
</feature>
<accession>A0A0J9SHU3</accession>
<organism evidence="2 3">
    <name type="scientific">Plasmodium vivax India VII</name>
    <dbReference type="NCBI Taxonomy" id="1077284"/>
    <lineage>
        <taxon>Eukaryota</taxon>
        <taxon>Sar</taxon>
        <taxon>Alveolata</taxon>
        <taxon>Apicomplexa</taxon>
        <taxon>Aconoidasida</taxon>
        <taxon>Haemosporida</taxon>
        <taxon>Plasmodiidae</taxon>
        <taxon>Plasmodium</taxon>
        <taxon>Plasmodium (Plasmodium)</taxon>
    </lineage>
</organism>
<feature type="transmembrane region" description="Helical" evidence="1">
    <location>
        <begin position="163"/>
        <end position="182"/>
    </location>
</feature>
<sequence length="224" mass="26101">MLYNMGRKIKLITFVEILACILLAQIFLHCYNGDNFNKSLGKNAILSNHSYLRTNRLLEKHQLDNEPTDAELTDDVSCKEKNSKLEKQTEDKSSCEQLNESNLSCKETNEIDKNNIDSTSDVFKCILSSCEKNSLNTVNHIYNEKKKKNFNSKKFKKMRFKKFCLISAPFLILSFICCTILINYSCNYIYLGIFYMLDVVGLLIIMYVLMKCFKYEFLKKKKST</sequence>
<dbReference type="Pfam" id="PF12420">
    <property type="entry name" value="DUF3671"/>
    <property type="match status" value="1"/>
</dbReference>
<dbReference type="EMBL" id="KQ234166">
    <property type="protein sequence ID" value="KMZ82580.1"/>
    <property type="molecule type" value="Genomic_DNA"/>
</dbReference>
<protein>
    <submittedName>
        <fullName evidence="2">Uncharacterized protein</fullName>
    </submittedName>
</protein>
<feature type="transmembrane region" description="Helical" evidence="1">
    <location>
        <begin position="188"/>
        <end position="210"/>
    </location>
</feature>
<name>A0A0J9SHU3_PLAVI</name>
<evidence type="ECO:0000313" key="3">
    <source>
        <dbReference type="Proteomes" id="UP000053562"/>
    </source>
</evidence>
<gene>
    <name evidence="2" type="ORF">PVIIG_02373</name>
</gene>
<dbReference type="OrthoDB" id="10303832at2759"/>
<dbReference type="AlphaFoldDB" id="A0A0J9SHU3"/>
<dbReference type="Proteomes" id="UP000053562">
    <property type="component" value="Unassembled WGS sequence"/>
</dbReference>
<reference evidence="2 3" key="1">
    <citation type="submission" date="2011-08" db="EMBL/GenBank/DDBJ databases">
        <title>The Genome Sequence of Plasmodium vivax India VII.</title>
        <authorList>
            <consortium name="The Broad Institute Genome Sequencing Platform"/>
            <consortium name="The Broad Institute Genome Sequencing Center for Infectious Disease"/>
            <person name="Neafsey D."/>
            <person name="Carlton J."/>
            <person name="Barnwell J."/>
            <person name="Collins W."/>
            <person name="Escalante A."/>
            <person name="Mullikin J."/>
            <person name="Saul A."/>
            <person name="Guigo R."/>
            <person name="Camara F."/>
            <person name="Young S.K."/>
            <person name="Zeng Q."/>
            <person name="Gargeya S."/>
            <person name="Fitzgerald M."/>
            <person name="Haas B."/>
            <person name="Abouelleil A."/>
            <person name="Alvarado L."/>
            <person name="Arachchi H.M."/>
            <person name="Berlin A."/>
            <person name="Brown A."/>
            <person name="Chapman S.B."/>
            <person name="Chen Z."/>
            <person name="Dunbar C."/>
            <person name="Freedman E."/>
            <person name="Gearin G."/>
            <person name="Gellesch M."/>
            <person name="Goldberg J."/>
            <person name="Griggs A."/>
            <person name="Gujja S."/>
            <person name="Heiman D."/>
            <person name="Howarth C."/>
            <person name="Larson L."/>
            <person name="Lui A."/>
            <person name="MacDonald P.J.P."/>
            <person name="Montmayeur A."/>
            <person name="Murphy C."/>
            <person name="Neiman D."/>
            <person name="Pearson M."/>
            <person name="Priest M."/>
            <person name="Roberts A."/>
            <person name="Saif S."/>
            <person name="Shea T."/>
            <person name="Shenoy N."/>
            <person name="Sisk P."/>
            <person name="Stolte C."/>
            <person name="Sykes S."/>
            <person name="Wortman J."/>
            <person name="Nusbaum C."/>
            <person name="Birren B."/>
        </authorList>
    </citation>
    <scope>NUCLEOTIDE SEQUENCE [LARGE SCALE GENOMIC DNA]</scope>
    <source>
        <strain evidence="2 3">India VII</strain>
    </source>
</reference>
<proteinExistence type="predicted"/>
<dbReference type="InterPro" id="IPR022139">
    <property type="entry name" value="Fam-L/Fam-M-like_plasmodium"/>
</dbReference>
<evidence type="ECO:0000313" key="2">
    <source>
        <dbReference type="EMBL" id="KMZ82580.1"/>
    </source>
</evidence>
<evidence type="ECO:0000256" key="1">
    <source>
        <dbReference type="SAM" id="Phobius"/>
    </source>
</evidence>
<keyword evidence="1" id="KW-0812">Transmembrane</keyword>